<dbReference type="PANTHER" id="PTHR37166:SF1">
    <property type="entry name" value="PROTEIN FLAG"/>
    <property type="match status" value="1"/>
</dbReference>
<sequence length="127" mass="13978">MQISSLNLASAISPQLRQDDANVAVNKRSDPVIEPTATQTEDAVKALDPKELANQVEDAVKKINDTIKLLNQGIGLEFGMDEDTNIRLVKLIDTKSKEVLRQFPSEEVINIAKALDKLQGLLVRDKA</sequence>
<dbReference type="EMBL" id="CP157355">
    <property type="protein sequence ID" value="XBM01049.1"/>
    <property type="molecule type" value="Genomic_DNA"/>
</dbReference>
<dbReference type="Gene3D" id="3.30.160.170">
    <property type="entry name" value="FlaG-like"/>
    <property type="match status" value="1"/>
</dbReference>
<gene>
    <name evidence="2" type="ORF">ABHF33_01840</name>
</gene>
<keyword evidence="2" id="KW-0282">Flagellum</keyword>
<keyword evidence="2" id="KW-0969">Cilium</keyword>
<dbReference type="PANTHER" id="PTHR37166">
    <property type="entry name" value="PROTEIN FLAG"/>
    <property type="match status" value="1"/>
</dbReference>
<reference evidence="2" key="1">
    <citation type="submission" date="2024-05" db="EMBL/GenBank/DDBJ databases">
        <authorList>
            <person name="Yang L."/>
            <person name="Pan L."/>
        </authorList>
    </citation>
    <scope>NUCLEOTIDE SEQUENCE</scope>
    <source>
        <strain evidence="2">FCG-7</strain>
    </source>
</reference>
<dbReference type="InterPro" id="IPR005186">
    <property type="entry name" value="FlaG"/>
</dbReference>
<dbReference type="RefSeq" id="WP_348945370.1">
    <property type="nucleotide sequence ID" value="NZ_CP157355.1"/>
</dbReference>
<dbReference type="Pfam" id="PF03646">
    <property type="entry name" value="FlaG"/>
    <property type="match status" value="1"/>
</dbReference>
<keyword evidence="2" id="KW-0966">Cell projection</keyword>
<organism evidence="2">
    <name type="scientific">Chitinibacter mangrovi</name>
    <dbReference type="NCBI Taxonomy" id="3153927"/>
    <lineage>
        <taxon>Bacteria</taxon>
        <taxon>Pseudomonadati</taxon>
        <taxon>Pseudomonadota</taxon>
        <taxon>Betaproteobacteria</taxon>
        <taxon>Neisseriales</taxon>
        <taxon>Chitinibacteraceae</taxon>
        <taxon>Chitinibacter</taxon>
    </lineage>
</organism>
<proteinExistence type="predicted"/>
<protein>
    <submittedName>
        <fullName evidence="2">Flagellar protein FlaG</fullName>
    </submittedName>
</protein>
<dbReference type="KEGG" id="cmav:ABHF33_01840"/>
<accession>A0AAU7FC01</accession>
<feature type="region of interest" description="Disordered" evidence="1">
    <location>
        <begin position="26"/>
        <end position="45"/>
    </location>
</feature>
<dbReference type="AlphaFoldDB" id="A0AAU7FC01"/>
<dbReference type="InterPro" id="IPR035924">
    <property type="entry name" value="FlaG-like_sf"/>
</dbReference>
<evidence type="ECO:0000256" key="1">
    <source>
        <dbReference type="SAM" id="MobiDB-lite"/>
    </source>
</evidence>
<dbReference type="SUPFAM" id="SSF160214">
    <property type="entry name" value="FlaG-like"/>
    <property type="match status" value="1"/>
</dbReference>
<name>A0AAU7FC01_9NEIS</name>
<evidence type="ECO:0000313" key="2">
    <source>
        <dbReference type="EMBL" id="XBM01049.1"/>
    </source>
</evidence>